<feature type="region of interest" description="Disordered" evidence="1">
    <location>
        <begin position="1"/>
        <end position="23"/>
    </location>
</feature>
<evidence type="ECO:0000313" key="3">
    <source>
        <dbReference type="Proteomes" id="UP000604046"/>
    </source>
</evidence>
<sequence>MIVKPVMRTGSMAGRRPRRSGAASTEIVVVMTRQWGSQHFGFMRYDCNDDDDNWEVGWSGSKKDWCCQHKSIGCSKSDEPQSS</sequence>
<dbReference type="AlphaFoldDB" id="A0A812H1L2"/>
<dbReference type="Proteomes" id="UP000604046">
    <property type="component" value="Unassembled WGS sequence"/>
</dbReference>
<keyword evidence="3" id="KW-1185">Reference proteome</keyword>
<gene>
    <name evidence="2" type="ORF">SNAT2548_LOCUS1193</name>
</gene>
<reference evidence="2" key="1">
    <citation type="submission" date="2021-02" db="EMBL/GenBank/DDBJ databases">
        <authorList>
            <person name="Dougan E. K."/>
            <person name="Rhodes N."/>
            <person name="Thang M."/>
            <person name="Chan C."/>
        </authorList>
    </citation>
    <scope>NUCLEOTIDE SEQUENCE</scope>
</reference>
<name>A0A812H1L2_9DINO</name>
<proteinExistence type="predicted"/>
<feature type="compositionally biased region" description="Low complexity" evidence="1">
    <location>
        <begin position="10"/>
        <end position="23"/>
    </location>
</feature>
<dbReference type="EMBL" id="CAJNDS010000064">
    <property type="protein sequence ID" value="CAE6940715.1"/>
    <property type="molecule type" value="Genomic_DNA"/>
</dbReference>
<protein>
    <submittedName>
        <fullName evidence="2">Uncharacterized protein</fullName>
    </submittedName>
</protein>
<evidence type="ECO:0000313" key="2">
    <source>
        <dbReference type="EMBL" id="CAE6940715.1"/>
    </source>
</evidence>
<evidence type="ECO:0000256" key="1">
    <source>
        <dbReference type="SAM" id="MobiDB-lite"/>
    </source>
</evidence>
<comment type="caution">
    <text evidence="2">The sequence shown here is derived from an EMBL/GenBank/DDBJ whole genome shotgun (WGS) entry which is preliminary data.</text>
</comment>
<organism evidence="2 3">
    <name type="scientific">Symbiodinium natans</name>
    <dbReference type="NCBI Taxonomy" id="878477"/>
    <lineage>
        <taxon>Eukaryota</taxon>
        <taxon>Sar</taxon>
        <taxon>Alveolata</taxon>
        <taxon>Dinophyceae</taxon>
        <taxon>Suessiales</taxon>
        <taxon>Symbiodiniaceae</taxon>
        <taxon>Symbiodinium</taxon>
    </lineage>
</organism>
<accession>A0A812H1L2</accession>